<dbReference type="AlphaFoldDB" id="A0A841PGH1"/>
<accession>A0A841PGH1</accession>
<dbReference type="Pfam" id="PF12872">
    <property type="entry name" value="OST-HTH"/>
    <property type="match status" value="1"/>
</dbReference>
<dbReference type="InterPro" id="IPR021139">
    <property type="entry name" value="NYN"/>
</dbReference>
<evidence type="ECO:0000313" key="3">
    <source>
        <dbReference type="Proteomes" id="UP000556329"/>
    </source>
</evidence>
<dbReference type="CDD" id="cd11297">
    <property type="entry name" value="PIN_LabA-like_N_1"/>
    <property type="match status" value="1"/>
</dbReference>
<dbReference type="Gene3D" id="3.30.420.610">
    <property type="entry name" value="LOTUS domain-like"/>
    <property type="match status" value="1"/>
</dbReference>
<reference evidence="2 3" key="1">
    <citation type="submission" date="2020-08" db="EMBL/GenBank/DDBJ databases">
        <title>Genomic Encyclopedia of Type Strains, Phase IV (KMG-IV): sequencing the most valuable type-strain genomes for metagenomic binning, comparative biology and taxonomic classification.</title>
        <authorList>
            <person name="Goeker M."/>
        </authorList>
    </citation>
    <scope>NUCLEOTIDE SEQUENCE [LARGE SCALE GENOMIC DNA]</scope>
    <source>
        <strain evidence="2 3">DSM 100039</strain>
    </source>
</reference>
<dbReference type="PANTHER" id="PTHR35811">
    <property type="entry name" value="SLR1870 PROTEIN"/>
    <property type="match status" value="1"/>
</dbReference>
<evidence type="ECO:0000313" key="2">
    <source>
        <dbReference type="EMBL" id="MBB6414277.1"/>
    </source>
</evidence>
<organism evidence="2 3">
    <name type="scientific">Mesorhizobium sangaii</name>
    <dbReference type="NCBI Taxonomy" id="505389"/>
    <lineage>
        <taxon>Bacteria</taxon>
        <taxon>Pseudomonadati</taxon>
        <taxon>Pseudomonadota</taxon>
        <taxon>Alphaproteobacteria</taxon>
        <taxon>Hyphomicrobiales</taxon>
        <taxon>Phyllobacteriaceae</taxon>
        <taxon>Mesorhizobium</taxon>
    </lineage>
</organism>
<protein>
    <submittedName>
        <fullName evidence="2">Uncharacterized LabA/DUF88 family protein</fullName>
    </submittedName>
</protein>
<dbReference type="InterPro" id="IPR041966">
    <property type="entry name" value="LOTUS-like"/>
</dbReference>
<dbReference type="Pfam" id="PF01936">
    <property type="entry name" value="NYN"/>
    <property type="match status" value="1"/>
</dbReference>
<dbReference type="Gene3D" id="3.40.50.1010">
    <property type="entry name" value="5'-nuclease"/>
    <property type="match status" value="1"/>
</dbReference>
<sequence length="253" mass="28097">MVPTEQRSARLALLIDADNVPAKTIGRVITEMEKYGQLVVRRAYGDFAGPQGVVWQETLVRHAIVPRHVGIPGRGKNGADIALAIDAMDLLHCGGLGGFCIVSSDSDFANLAIRIREQHLECYIFGGESSPERLKQACSRFIYLENLRFDPLHGPHHPKMKPLRPLGDAQVVVKSAMARLVDHPADWVPIDLLERELESRTTDFDTRTYGHVRLRDLLVALKRPFVVDGPRDSTARVRMRVAKSGRKIAAPNG</sequence>
<dbReference type="InterPro" id="IPR025605">
    <property type="entry name" value="OST-HTH/LOTUS_dom"/>
</dbReference>
<evidence type="ECO:0000259" key="1">
    <source>
        <dbReference type="PROSITE" id="PS51644"/>
    </source>
</evidence>
<comment type="caution">
    <text evidence="2">The sequence shown here is derived from an EMBL/GenBank/DDBJ whole genome shotgun (WGS) entry which is preliminary data.</text>
</comment>
<dbReference type="Proteomes" id="UP000556329">
    <property type="component" value="Unassembled WGS sequence"/>
</dbReference>
<keyword evidence="3" id="KW-1185">Reference proteome</keyword>
<dbReference type="RefSeq" id="WP_184879265.1">
    <property type="nucleotide sequence ID" value="NZ_JACHEF010000017.1"/>
</dbReference>
<dbReference type="PROSITE" id="PS51644">
    <property type="entry name" value="HTH_OST"/>
    <property type="match status" value="1"/>
</dbReference>
<name>A0A841PGH1_9HYPH</name>
<feature type="domain" description="HTH OST-type" evidence="1">
    <location>
        <begin position="169"/>
        <end position="241"/>
    </location>
</feature>
<dbReference type="PANTHER" id="PTHR35811:SF1">
    <property type="entry name" value="HTH OST-TYPE DOMAIN-CONTAINING PROTEIN"/>
    <property type="match status" value="1"/>
</dbReference>
<proteinExistence type="predicted"/>
<gene>
    <name evidence="2" type="ORF">HNQ71_006986</name>
</gene>
<dbReference type="EMBL" id="JACHEF010000017">
    <property type="protein sequence ID" value="MBB6414277.1"/>
    <property type="molecule type" value="Genomic_DNA"/>
</dbReference>
<dbReference type="GO" id="GO:0004540">
    <property type="term" value="F:RNA nuclease activity"/>
    <property type="evidence" value="ECO:0007669"/>
    <property type="project" value="InterPro"/>
</dbReference>